<dbReference type="OrthoDB" id="6241117at2759"/>
<evidence type="ECO:0000256" key="2">
    <source>
        <dbReference type="ARBA" id="ARBA00023015"/>
    </source>
</evidence>
<feature type="region of interest" description="Disordered" evidence="6">
    <location>
        <begin position="396"/>
        <end position="417"/>
    </location>
</feature>
<dbReference type="GO" id="GO:0000978">
    <property type="term" value="F:RNA polymerase II cis-regulatory region sequence-specific DNA binding"/>
    <property type="evidence" value="ECO:0007669"/>
    <property type="project" value="TreeGrafter"/>
</dbReference>
<keyword evidence="2" id="KW-0805">Transcription regulation</keyword>
<evidence type="ECO:0000256" key="5">
    <source>
        <dbReference type="ARBA" id="ARBA00023242"/>
    </source>
</evidence>
<evidence type="ECO:0000256" key="6">
    <source>
        <dbReference type="SAM" id="MobiDB-lite"/>
    </source>
</evidence>
<dbReference type="InterPro" id="IPR043021">
    <property type="entry name" value="GCM_small"/>
</dbReference>
<evidence type="ECO:0000313" key="8">
    <source>
        <dbReference type="EMBL" id="CAB0004523.1"/>
    </source>
</evidence>
<dbReference type="InterPro" id="IPR043020">
    <property type="entry name" value="GCM_large"/>
</dbReference>
<name>A0A6H5GM76_9HEMI</name>
<dbReference type="PANTHER" id="PTHR12414:SF8">
    <property type="entry name" value="TRANSCRIPTION FACTOR GLIAL CELLS MISSING-RELATED"/>
    <property type="match status" value="1"/>
</dbReference>
<evidence type="ECO:0000259" key="7">
    <source>
        <dbReference type="PROSITE" id="PS50807"/>
    </source>
</evidence>
<evidence type="ECO:0000256" key="4">
    <source>
        <dbReference type="ARBA" id="ARBA00023163"/>
    </source>
</evidence>
<dbReference type="PROSITE" id="PS50807">
    <property type="entry name" value="GCM"/>
    <property type="match status" value="1"/>
</dbReference>
<sequence length="453" mass="50851">MTKSFNERLNAYEIVKQTPHVYDMVPAANLLHPPPLPVFKSDSERNDYLMNYPSRLGRHQDWDINDSNVPRVVDYNRFEEWADGHCRLVYPPDSDEAKRHSSGWAMRNTNNHNVHILKKSCLGVLVCSRRCVLPNGDSVHLRPAICDKARKKQQGMHTQPIIPAMQWATRNTAMQGPLRLPGHAFLASHGTRHFLPGYCCPCGPFDCVCPTSPRSGQEVPQTSAAAPDMYPPIHHPVPQWYQTPTREREDEYYGSSGVDYGPPPSSGYPGHPHDYNPEFATPPPLEIFQTASGSIIDCHSQNLGASIVPADSAGHLDVYQSQHQYQSSPPTLLDLGSGTIKEESPWQPHGTSQNDERWCDALAELDALTGTTTDSSLTDCSWASSVEMKTTWQSHPNHSAHKQWTSHDYQSQENKQQQTPVTQACPFQPQCYQNVRDSNCTYISIQNLVLNMD</sequence>
<dbReference type="PANTHER" id="PTHR12414">
    <property type="entry name" value="GLIAL CELLS MISSING RELATED/GLIDE"/>
    <property type="match status" value="1"/>
</dbReference>
<accession>A0A6H5GM76</accession>
<evidence type="ECO:0000256" key="3">
    <source>
        <dbReference type="ARBA" id="ARBA00023125"/>
    </source>
</evidence>
<dbReference type="Pfam" id="PF03615">
    <property type="entry name" value="GCM"/>
    <property type="match status" value="1"/>
</dbReference>
<dbReference type="EMBL" id="CADCXU010015093">
    <property type="protein sequence ID" value="CAB0004523.1"/>
    <property type="molecule type" value="Genomic_DNA"/>
</dbReference>
<protein>
    <recommendedName>
        <fullName evidence="7">GCM domain-containing protein</fullName>
    </recommendedName>
</protein>
<evidence type="ECO:0000313" key="9">
    <source>
        <dbReference type="Proteomes" id="UP000479000"/>
    </source>
</evidence>
<keyword evidence="1" id="KW-0217">Developmental protein</keyword>
<dbReference type="GO" id="GO:0005634">
    <property type="term" value="C:nucleus"/>
    <property type="evidence" value="ECO:0007669"/>
    <property type="project" value="TreeGrafter"/>
</dbReference>
<keyword evidence="4" id="KW-0804">Transcription</keyword>
<dbReference type="GO" id="GO:0001228">
    <property type="term" value="F:DNA-binding transcription activator activity, RNA polymerase II-specific"/>
    <property type="evidence" value="ECO:0007669"/>
    <property type="project" value="InterPro"/>
</dbReference>
<organism evidence="8 9">
    <name type="scientific">Nesidiocoris tenuis</name>
    <dbReference type="NCBI Taxonomy" id="355587"/>
    <lineage>
        <taxon>Eukaryota</taxon>
        <taxon>Metazoa</taxon>
        <taxon>Ecdysozoa</taxon>
        <taxon>Arthropoda</taxon>
        <taxon>Hexapoda</taxon>
        <taxon>Insecta</taxon>
        <taxon>Pterygota</taxon>
        <taxon>Neoptera</taxon>
        <taxon>Paraneoptera</taxon>
        <taxon>Hemiptera</taxon>
        <taxon>Heteroptera</taxon>
        <taxon>Panheteroptera</taxon>
        <taxon>Cimicomorpha</taxon>
        <taxon>Miridae</taxon>
        <taxon>Dicyphina</taxon>
        <taxon>Nesidiocoris</taxon>
    </lineage>
</organism>
<reference evidence="8 9" key="1">
    <citation type="submission" date="2020-02" db="EMBL/GenBank/DDBJ databases">
        <authorList>
            <person name="Ferguson B K."/>
        </authorList>
    </citation>
    <scope>NUCLEOTIDE SEQUENCE [LARGE SCALE GENOMIC DNA]</scope>
</reference>
<keyword evidence="3" id="KW-0238">DNA-binding</keyword>
<keyword evidence="5" id="KW-0539">Nucleus</keyword>
<dbReference type="Proteomes" id="UP000479000">
    <property type="component" value="Unassembled WGS sequence"/>
</dbReference>
<gene>
    <name evidence="8" type="ORF">NTEN_LOCUS10000</name>
</gene>
<feature type="domain" description="GCM" evidence="7">
    <location>
        <begin position="60"/>
        <end position="219"/>
    </location>
</feature>
<evidence type="ECO:0000256" key="1">
    <source>
        <dbReference type="ARBA" id="ARBA00022473"/>
    </source>
</evidence>
<feature type="region of interest" description="Disordered" evidence="6">
    <location>
        <begin position="219"/>
        <end position="257"/>
    </location>
</feature>
<dbReference type="SUPFAM" id="SSF90073">
    <property type="entry name" value="GCM domain"/>
    <property type="match status" value="1"/>
</dbReference>
<dbReference type="Gene3D" id="3.30.70.3530">
    <property type="entry name" value="GCM motif"/>
    <property type="match status" value="1"/>
</dbReference>
<dbReference type="InterPro" id="IPR036115">
    <property type="entry name" value="GCM_dom_sf"/>
</dbReference>
<dbReference type="AlphaFoldDB" id="A0A6H5GM76"/>
<keyword evidence="9" id="KW-1185">Reference proteome</keyword>
<dbReference type="GO" id="GO:0042063">
    <property type="term" value="P:gliogenesis"/>
    <property type="evidence" value="ECO:0007669"/>
    <property type="project" value="TreeGrafter"/>
</dbReference>
<dbReference type="InterPro" id="IPR003902">
    <property type="entry name" value="Tscrpt_reg_GCM"/>
</dbReference>
<proteinExistence type="predicted"/>
<dbReference type="InterPro" id="IPR039791">
    <property type="entry name" value="GCM"/>
</dbReference>
<dbReference type="Gene3D" id="2.20.25.670">
    <property type="entry name" value="GCM domain, large subdomain"/>
    <property type="match status" value="1"/>
</dbReference>